<dbReference type="Gene3D" id="3.90.640.10">
    <property type="entry name" value="Actin, Chain A, domain 4"/>
    <property type="match status" value="1"/>
</dbReference>
<dbReference type="GO" id="GO:0005524">
    <property type="term" value="F:ATP binding"/>
    <property type="evidence" value="ECO:0007669"/>
    <property type="project" value="UniProtKB-KW"/>
</dbReference>
<dbReference type="InterPro" id="IPR004000">
    <property type="entry name" value="Actin"/>
</dbReference>
<evidence type="ECO:0000256" key="8">
    <source>
        <dbReference type="RuleBase" id="RU000487"/>
    </source>
</evidence>
<reference evidence="9" key="1">
    <citation type="submission" date="2019-12" db="EMBL/GenBank/DDBJ databases">
        <title>Genome sequence of Babesia ovis.</title>
        <authorList>
            <person name="Yamagishi J."/>
            <person name="Sevinc F."/>
            <person name="Xuan X."/>
        </authorList>
    </citation>
    <scope>NUCLEOTIDE SEQUENCE</scope>
    <source>
        <strain evidence="9">Selcuk</strain>
    </source>
</reference>
<evidence type="ECO:0000256" key="1">
    <source>
        <dbReference type="ARBA" id="ARBA00004245"/>
    </source>
</evidence>
<keyword evidence="6" id="KW-0963">Cytoplasm</keyword>
<comment type="catalytic activity">
    <reaction evidence="7">
        <text>ATP + H2O = ADP + phosphate + H(+)</text>
        <dbReference type="Rhea" id="RHEA:13065"/>
        <dbReference type="ChEBI" id="CHEBI:15377"/>
        <dbReference type="ChEBI" id="CHEBI:15378"/>
        <dbReference type="ChEBI" id="CHEBI:30616"/>
        <dbReference type="ChEBI" id="CHEBI:43474"/>
        <dbReference type="ChEBI" id="CHEBI:456216"/>
    </reaction>
</comment>
<sequence length="368" mass="41291">MMMVDDTLALVVDTGSYSIKVGYSGAEKPQKTFRTLAAYQQNDELVVGNEALKYATKRAIISPVQHGIVRNWAIMERLWMHAFKNELNVSQMEHPVLLSEPPLNPKMHREKVCQLMFENFNVPGLYMSPTSLLGLYGAGKTTGLAVDIGEGVAHAVPINDGTIYPHAIGRLDVGGNDVTSHLVSMIPDLDPKSYYSRVIADEIKERYCYVAVNYKQQLKLIERDPEQYTKKYTLPDGKIITLMRECFEAPEILISPDIGGRYCPSLADIVYHSVRSCEPEVHKAMFTNILLTGGSTLYEGFIERCEHEFKDAANENMAIKIVPNVKNRNLCVWSGGSIVASLSTFQQMWVTKAEYEESGPTVIHRKCF</sequence>
<dbReference type="FunFam" id="3.30.420.40:FF:000058">
    <property type="entry name" value="Putative actin-related protein 5"/>
    <property type="match status" value="1"/>
</dbReference>
<protein>
    <submittedName>
        <fullName evidence="9">Actin II</fullName>
    </submittedName>
</protein>
<comment type="subcellular location">
    <subcellularLocation>
        <location evidence="1">Cytoplasm</location>
        <location evidence="1">Cytoskeleton</location>
    </subcellularLocation>
</comment>
<keyword evidence="5" id="KW-0067">ATP-binding</keyword>
<dbReference type="Pfam" id="PF00022">
    <property type="entry name" value="Actin"/>
    <property type="match status" value="1"/>
</dbReference>
<gene>
    <name evidence="9" type="ORF">BaOVIS_025480</name>
</gene>
<dbReference type="PANTHER" id="PTHR11937">
    <property type="entry name" value="ACTIN"/>
    <property type="match status" value="1"/>
</dbReference>
<dbReference type="SMART" id="SM00268">
    <property type="entry name" value="ACTIN"/>
    <property type="match status" value="1"/>
</dbReference>
<dbReference type="FunFam" id="3.30.420.40:FF:000050">
    <property type="entry name" value="Actin, alpha skeletal muscle"/>
    <property type="match status" value="1"/>
</dbReference>
<dbReference type="GO" id="GO:0016787">
    <property type="term" value="F:hydrolase activity"/>
    <property type="evidence" value="ECO:0007669"/>
    <property type="project" value="UniProtKB-KW"/>
</dbReference>
<evidence type="ECO:0000313" key="10">
    <source>
        <dbReference type="Proteomes" id="UP001057455"/>
    </source>
</evidence>
<name>A0A9W5TBF0_BABOV</name>
<dbReference type="InterPro" id="IPR043129">
    <property type="entry name" value="ATPase_NBD"/>
</dbReference>
<evidence type="ECO:0000256" key="7">
    <source>
        <dbReference type="ARBA" id="ARBA00049360"/>
    </source>
</evidence>
<comment type="similarity">
    <text evidence="2 8">Belongs to the actin family.</text>
</comment>
<evidence type="ECO:0000256" key="2">
    <source>
        <dbReference type="ARBA" id="ARBA00006752"/>
    </source>
</evidence>
<dbReference type="Proteomes" id="UP001057455">
    <property type="component" value="Unassembled WGS sequence"/>
</dbReference>
<organism evidence="9 10">
    <name type="scientific">Babesia ovis</name>
    <dbReference type="NCBI Taxonomy" id="5869"/>
    <lineage>
        <taxon>Eukaryota</taxon>
        <taxon>Sar</taxon>
        <taxon>Alveolata</taxon>
        <taxon>Apicomplexa</taxon>
        <taxon>Aconoidasida</taxon>
        <taxon>Piroplasmida</taxon>
        <taxon>Babesiidae</taxon>
        <taxon>Babesia</taxon>
    </lineage>
</organism>
<keyword evidence="3" id="KW-0547">Nucleotide-binding</keyword>
<keyword evidence="4" id="KW-0378">Hydrolase</keyword>
<dbReference type="InterPro" id="IPR004001">
    <property type="entry name" value="Actin_CS"/>
</dbReference>
<dbReference type="AlphaFoldDB" id="A0A9W5TBF0"/>
<keyword evidence="10" id="KW-1185">Reference proteome</keyword>
<keyword evidence="6" id="KW-0206">Cytoskeleton</keyword>
<evidence type="ECO:0000256" key="5">
    <source>
        <dbReference type="ARBA" id="ARBA00022840"/>
    </source>
</evidence>
<dbReference type="Gene3D" id="3.30.420.40">
    <property type="match status" value="2"/>
</dbReference>
<accession>A0A9W5TBF0</accession>
<evidence type="ECO:0000256" key="3">
    <source>
        <dbReference type="ARBA" id="ARBA00022741"/>
    </source>
</evidence>
<evidence type="ECO:0000256" key="6">
    <source>
        <dbReference type="ARBA" id="ARBA00023212"/>
    </source>
</evidence>
<dbReference type="OrthoDB" id="365191at2759"/>
<dbReference type="GO" id="GO:0005856">
    <property type="term" value="C:cytoskeleton"/>
    <property type="evidence" value="ECO:0007669"/>
    <property type="project" value="UniProtKB-SubCell"/>
</dbReference>
<dbReference type="EMBL" id="BLIY01000017">
    <property type="protein sequence ID" value="GFE55144.1"/>
    <property type="molecule type" value="Genomic_DNA"/>
</dbReference>
<dbReference type="SUPFAM" id="SSF53067">
    <property type="entry name" value="Actin-like ATPase domain"/>
    <property type="match status" value="2"/>
</dbReference>
<dbReference type="PROSITE" id="PS00432">
    <property type="entry name" value="ACTINS_2"/>
    <property type="match status" value="1"/>
</dbReference>
<proteinExistence type="inferred from homology"/>
<evidence type="ECO:0000313" key="9">
    <source>
        <dbReference type="EMBL" id="GFE55144.1"/>
    </source>
</evidence>
<dbReference type="PRINTS" id="PR00190">
    <property type="entry name" value="ACTIN"/>
</dbReference>
<evidence type="ECO:0000256" key="4">
    <source>
        <dbReference type="ARBA" id="ARBA00022801"/>
    </source>
</evidence>
<comment type="caution">
    <text evidence="9">The sequence shown here is derived from an EMBL/GenBank/DDBJ whole genome shotgun (WGS) entry which is preliminary data.</text>
</comment>